<dbReference type="PANTHER" id="PTHR33204:SF37">
    <property type="entry name" value="HTH-TYPE TRANSCRIPTIONAL REGULATOR YODB"/>
    <property type="match status" value="1"/>
</dbReference>
<gene>
    <name evidence="6" type="ORF">D1O30_07830</name>
</gene>
<feature type="domain" description="HTH hxlR-type" evidence="5">
    <location>
        <begin position="13"/>
        <end position="112"/>
    </location>
</feature>
<dbReference type="AlphaFoldDB" id="A0A3M9XNW5"/>
<protein>
    <submittedName>
        <fullName evidence="6">Transcriptional regulator</fullName>
    </submittedName>
</protein>
<dbReference type="GO" id="GO:0003677">
    <property type="term" value="F:DNA binding"/>
    <property type="evidence" value="ECO:0007669"/>
    <property type="project" value="UniProtKB-KW"/>
</dbReference>
<name>A0A3M9XNW5_9HYPH</name>
<evidence type="ECO:0000313" key="7">
    <source>
        <dbReference type="Proteomes" id="UP000268623"/>
    </source>
</evidence>
<evidence type="ECO:0000313" key="6">
    <source>
        <dbReference type="EMBL" id="RNJ49525.1"/>
    </source>
</evidence>
<keyword evidence="1" id="KW-0805">Transcription regulation</keyword>
<dbReference type="Proteomes" id="UP000268623">
    <property type="component" value="Unassembled WGS sequence"/>
</dbReference>
<dbReference type="InterPro" id="IPR036388">
    <property type="entry name" value="WH-like_DNA-bd_sf"/>
</dbReference>
<keyword evidence="7" id="KW-1185">Reference proteome</keyword>
<keyword evidence="2" id="KW-0238">DNA-binding</keyword>
<dbReference type="PROSITE" id="PS51118">
    <property type="entry name" value="HTH_HXLR"/>
    <property type="match status" value="1"/>
</dbReference>
<dbReference type="InterPro" id="IPR002577">
    <property type="entry name" value="HTH_HxlR"/>
</dbReference>
<dbReference type="SUPFAM" id="SSF46785">
    <property type="entry name" value="Winged helix' DNA-binding domain"/>
    <property type="match status" value="1"/>
</dbReference>
<evidence type="ECO:0000256" key="4">
    <source>
        <dbReference type="SAM" id="MobiDB-lite"/>
    </source>
</evidence>
<keyword evidence="3" id="KW-0804">Transcription</keyword>
<sequence length="148" mass="17037">MSKKYPALRRSDCPLNVCLEIFGDRWSLLIIRDLLFKKRHEFKDYLAAKERIATNVLSDRLRRLEASGIITKTVHPSDARKADYRLTEKGLDLAPLLFEMALWATKHEKTDAPTALVRRMSDDRSNLLAELRANHRPAPAQKNPSARE</sequence>
<dbReference type="OrthoDB" id="9782219at2"/>
<comment type="caution">
    <text evidence="6">The sequence shown here is derived from an EMBL/GenBank/DDBJ whole genome shotgun (WGS) entry which is preliminary data.</text>
</comment>
<organism evidence="6 7">
    <name type="scientific">Methylocystis hirsuta</name>
    <dbReference type="NCBI Taxonomy" id="369798"/>
    <lineage>
        <taxon>Bacteria</taxon>
        <taxon>Pseudomonadati</taxon>
        <taxon>Pseudomonadota</taxon>
        <taxon>Alphaproteobacteria</taxon>
        <taxon>Hyphomicrobiales</taxon>
        <taxon>Methylocystaceae</taxon>
        <taxon>Methylocystis</taxon>
    </lineage>
</organism>
<dbReference type="RefSeq" id="WP_123175492.1">
    <property type="nucleotide sequence ID" value="NZ_QWDD01000001.1"/>
</dbReference>
<dbReference type="EMBL" id="QWDD01000001">
    <property type="protein sequence ID" value="RNJ49525.1"/>
    <property type="molecule type" value="Genomic_DNA"/>
</dbReference>
<evidence type="ECO:0000259" key="5">
    <source>
        <dbReference type="PROSITE" id="PS51118"/>
    </source>
</evidence>
<dbReference type="InterPro" id="IPR036390">
    <property type="entry name" value="WH_DNA-bd_sf"/>
</dbReference>
<dbReference type="Pfam" id="PF01638">
    <property type="entry name" value="HxlR"/>
    <property type="match status" value="1"/>
</dbReference>
<evidence type="ECO:0000256" key="2">
    <source>
        <dbReference type="ARBA" id="ARBA00023125"/>
    </source>
</evidence>
<evidence type="ECO:0000256" key="1">
    <source>
        <dbReference type="ARBA" id="ARBA00023015"/>
    </source>
</evidence>
<reference evidence="6 7" key="1">
    <citation type="submission" date="2018-08" db="EMBL/GenBank/DDBJ databases">
        <title>Genome sequence of Methylocystis hirsuta CSC1, a methanotroph able to accumulate PHAs.</title>
        <authorList>
            <person name="Bordel S."/>
            <person name="Rodriguez E."/>
            <person name="Gancedo J."/>
            <person name="Munoz R."/>
        </authorList>
    </citation>
    <scope>NUCLEOTIDE SEQUENCE [LARGE SCALE GENOMIC DNA]</scope>
    <source>
        <strain evidence="6 7">CSC1</strain>
    </source>
</reference>
<feature type="region of interest" description="Disordered" evidence="4">
    <location>
        <begin position="128"/>
        <end position="148"/>
    </location>
</feature>
<evidence type="ECO:0000256" key="3">
    <source>
        <dbReference type="ARBA" id="ARBA00023163"/>
    </source>
</evidence>
<dbReference type="Gene3D" id="1.10.10.10">
    <property type="entry name" value="Winged helix-like DNA-binding domain superfamily/Winged helix DNA-binding domain"/>
    <property type="match status" value="1"/>
</dbReference>
<proteinExistence type="predicted"/>
<accession>A0A3M9XNW5</accession>
<dbReference type="PANTHER" id="PTHR33204">
    <property type="entry name" value="TRANSCRIPTIONAL REGULATOR, MARR FAMILY"/>
    <property type="match status" value="1"/>
</dbReference>